<evidence type="ECO:0000313" key="2">
    <source>
        <dbReference type="EMBL" id="MFD2170429.1"/>
    </source>
</evidence>
<dbReference type="Proteomes" id="UP001597343">
    <property type="component" value="Unassembled WGS sequence"/>
</dbReference>
<dbReference type="RefSeq" id="WP_386046371.1">
    <property type="nucleotide sequence ID" value="NZ_JBHUIO010000005.1"/>
</dbReference>
<feature type="transmembrane region" description="Helical" evidence="1">
    <location>
        <begin position="70"/>
        <end position="90"/>
    </location>
</feature>
<feature type="transmembrane region" description="Helical" evidence="1">
    <location>
        <begin position="129"/>
        <end position="147"/>
    </location>
</feature>
<keyword evidence="1" id="KW-1133">Transmembrane helix</keyword>
<gene>
    <name evidence="2" type="ORF">ACFSOY_10490</name>
</gene>
<evidence type="ECO:0000313" key="3">
    <source>
        <dbReference type="Proteomes" id="UP001597343"/>
    </source>
</evidence>
<comment type="caution">
    <text evidence="2">The sequence shown here is derived from an EMBL/GenBank/DDBJ whole genome shotgun (WGS) entry which is preliminary data.</text>
</comment>
<feature type="transmembrane region" description="Helical" evidence="1">
    <location>
        <begin position="262"/>
        <end position="281"/>
    </location>
</feature>
<feature type="transmembrane region" description="Helical" evidence="1">
    <location>
        <begin position="222"/>
        <end position="241"/>
    </location>
</feature>
<sequence length="324" mass="38407">MWLRSARFDLSWLILPPLVVLLLLPLDRANQTVIAALGLFSLLLSGVHIATNWTLLYRDATFYRFDRMRYVHMGWLIMLGSVLLSMWDLSLFMSVYVYWGLWHFARQHWGIAMLYKSKTGKRRPQEDRIDRWLVHLLLFLPLLVQFARPEAFGFYTITLYRFHLPPALAEIGTILWWILLGGWLVYCGWRYARGQLTLPFFLTALFSIVSLASIYWLTHNFLLMYALISIPHSLQYIGLAGHYHDGKNRRILKWAGARNRRFFLRFLMFTFGYTMIAVVLVRFNEQFHSPLIYGLLGLTIFHFWVELWSWRSKYNPELRDALGV</sequence>
<organism evidence="2 3">
    <name type="scientific">Tumebacillus lipolyticus</name>
    <dbReference type="NCBI Taxonomy" id="1280370"/>
    <lineage>
        <taxon>Bacteria</taxon>
        <taxon>Bacillati</taxon>
        <taxon>Bacillota</taxon>
        <taxon>Bacilli</taxon>
        <taxon>Bacillales</taxon>
        <taxon>Alicyclobacillaceae</taxon>
        <taxon>Tumebacillus</taxon>
    </lineage>
</organism>
<accession>A0ABW4ZYM0</accession>
<feature type="transmembrane region" description="Helical" evidence="1">
    <location>
        <begin position="196"/>
        <end position="216"/>
    </location>
</feature>
<feature type="transmembrane region" description="Helical" evidence="1">
    <location>
        <begin position="167"/>
        <end position="189"/>
    </location>
</feature>
<keyword evidence="1" id="KW-0472">Membrane</keyword>
<evidence type="ECO:0008006" key="4">
    <source>
        <dbReference type="Google" id="ProtNLM"/>
    </source>
</evidence>
<proteinExistence type="predicted"/>
<name>A0ABW4ZYM0_9BACL</name>
<keyword evidence="1" id="KW-0812">Transmembrane</keyword>
<protein>
    <recommendedName>
        <fullName evidence="4">Beta-carotene 15,15'-monooxygenase</fullName>
    </recommendedName>
</protein>
<evidence type="ECO:0000256" key="1">
    <source>
        <dbReference type="SAM" id="Phobius"/>
    </source>
</evidence>
<dbReference type="EMBL" id="JBHUIO010000005">
    <property type="protein sequence ID" value="MFD2170429.1"/>
    <property type="molecule type" value="Genomic_DNA"/>
</dbReference>
<feature type="transmembrane region" description="Helical" evidence="1">
    <location>
        <begin position="287"/>
        <end position="305"/>
    </location>
</feature>
<keyword evidence="3" id="KW-1185">Reference proteome</keyword>
<feature type="transmembrane region" description="Helical" evidence="1">
    <location>
        <begin position="39"/>
        <end position="58"/>
    </location>
</feature>
<reference evidence="3" key="1">
    <citation type="journal article" date="2019" name="Int. J. Syst. Evol. Microbiol.">
        <title>The Global Catalogue of Microorganisms (GCM) 10K type strain sequencing project: providing services to taxonomists for standard genome sequencing and annotation.</title>
        <authorList>
            <consortium name="The Broad Institute Genomics Platform"/>
            <consortium name="The Broad Institute Genome Sequencing Center for Infectious Disease"/>
            <person name="Wu L."/>
            <person name="Ma J."/>
        </authorList>
    </citation>
    <scope>NUCLEOTIDE SEQUENCE [LARGE SCALE GENOMIC DNA]</scope>
    <source>
        <strain evidence="3">CGMCC 1.13574</strain>
    </source>
</reference>